<sequence length="409" mass="47165">MRRTFTAEEKASVFELWKNGTGFSEIANILGSKPGTIFTMLRDTGGIKPHERKRAVAHLTLSEREEIRAGLSAKMSIRAIATALNRSPSTISREVQRNRGRRYYKAVDANNRANRMAKRPKPCLLDQNLPLRKLVLEKLEMKWSPEQISGWLRRTKPRQKTLRISPETIYKTLYFRSREALHHLNIQHLRRSHSLRHGRRHTRKGERGTINIVNGTPIHERSRNIDNRRSLGHWEGDLVSGTKNSHIATLVDRKSRYTIILRLRGKDSVSVNQALTDKFLSLPSELRKSLTWDRGMELARHLEFTVSTGVKVYFCDPQSPWQRGTNENTNGLIRQYFPKKTCLAQYRGQFGERKFLYYKDFPGMSKPVFMVSVCSSVKIKGRDCGTINGHDESSSIRALMKDAREVLVR</sequence>
<evidence type="ECO:0000256" key="4">
    <source>
        <dbReference type="ARBA" id="ARBA00023125"/>
    </source>
</evidence>
<name>A0ABM8N6R7_9ENTR</name>
<dbReference type="Proteomes" id="UP000837205">
    <property type="component" value="Unassembled WGS sequence"/>
</dbReference>
<dbReference type="InterPro" id="IPR001584">
    <property type="entry name" value="Integrase_cat-core"/>
</dbReference>
<evidence type="ECO:0000313" key="8">
    <source>
        <dbReference type="Proteomes" id="UP000837205"/>
    </source>
</evidence>
<evidence type="ECO:0000259" key="6">
    <source>
        <dbReference type="PROSITE" id="PS50994"/>
    </source>
</evidence>
<dbReference type="InterPro" id="IPR012337">
    <property type="entry name" value="RNaseH-like_sf"/>
</dbReference>
<evidence type="ECO:0000256" key="5">
    <source>
        <dbReference type="ARBA" id="ARBA00023172"/>
    </source>
</evidence>
<dbReference type="SUPFAM" id="SSF53098">
    <property type="entry name" value="Ribonuclease H-like"/>
    <property type="match status" value="1"/>
</dbReference>
<dbReference type="Gene3D" id="3.30.420.10">
    <property type="entry name" value="Ribonuclease H-like superfamily/Ribonuclease H"/>
    <property type="match status" value="1"/>
</dbReference>
<keyword evidence="5" id="KW-0233">DNA recombination</keyword>
<dbReference type="InterPro" id="IPR053392">
    <property type="entry name" value="Transposase_IS30-like"/>
</dbReference>
<dbReference type="NCBIfam" id="NF033563">
    <property type="entry name" value="transpos_IS30"/>
    <property type="match status" value="1"/>
</dbReference>
<organism evidence="7 8">
    <name type="scientific">Citrobacter werkmanii</name>
    <dbReference type="NCBI Taxonomy" id="67827"/>
    <lineage>
        <taxon>Bacteria</taxon>
        <taxon>Pseudomonadati</taxon>
        <taxon>Pseudomonadota</taxon>
        <taxon>Gammaproteobacteria</taxon>
        <taxon>Enterobacterales</taxon>
        <taxon>Enterobacteriaceae</taxon>
        <taxon>Citrobacter</taxon>
        <taxon>Citrobacter freundii complex</taxon>
    </lineage>
</organism>
<dbReference type="EMBL" id="CAIIUA010000003">
    <property type="protein sequence ID" value="CAC9262663.1"/>
    <property type="molecule type" value="Genomic_DNA"/>
</dbReference>
<accession>A0ABM8N6R7</accession>
<evidence type="ECO:0000256" key="1">
    <source>
        <dbReference type="ARBA" id="ARBA00002190"/>
    </source>
</evidence>
<gene>
    <name evidence="7" type="ORF">TML_05798</name>
</gene>
<dbReference type="InterPro" id="IPR036397">
    <property type="entry name" value="RNaseH_sf"/>
</dbReference>
<dbReference type="InterPro" id="IPR051917">
    <property type="entry name" value="Transposase-Integrase"/>
</dbReference>
<dbReference type="PANTHER" id="PTHR10948">
    <property type="entry name" value="TRANSPOSASE"/>
    <property type="match status" value="1"/>
</dbReference>
<evidence type="ECO:0000256" key="3">
    <source>
        <dbReference type="ARBA" id="ARBA00022578"/>
    </source>
</evidence>
<keyword evidence="3" id="KW-0815">Transposition</keyword>
<feature type="domain" description="Integrase catalytic" evidence="6">
    <location>
        <begin position="213"/>
        <end position="339"/>
    </location>
</feature>
<dbReference type="PROSITE" id="PS50994">
    <property type="entry name" value="INTEGRASE"/>
    <property type="match status" value="1"/>
</dbReference>
<comment type="similarity">
    <text evidence="2">Belongs to the transposase IS30 family.</text>
</comment>
<dbReference type="InterPro" id="IPR001598">
    <property type="entry name" value="Transposase_IS30_CS"/>
</dbReference>
<keyword evidence="8" id="KW-1185">Reference proteome</keyword>
<protein>
    <submittedName>
        <fullName evidence="7">Transposase and inactivated derivatives, IS30 family</fullName>
    </submittedName>
</protein>
<comment type="caution">
    <text evidence="7">The sequence shown here is derived from an EMBL/GenBank/DDBJ whole genome shotgun (WGS) entry which is preliminary data.</text>
</comment>
<dbReference type="Gene3D" id="1.10.10.60">
    <property type="entry name" value="Homeodomain-like"/>
    <property type="match status" value="1"/>
</dbReference>
<evidence type="ECO:0000313" key="7">
    <source>
        <dbReference type="EMBL" id="CAC9262663.1"/>
    </source>
</evidence>
<reference evidence="7" key="1">
    <citation type="submission" date="2020-06" db="EMBL/GenBank/DDBJ databases">
        <authorList>
            <person name="Delgado-Blas J."/>
        </authorList>
    </citation>
    <scope>NUCLEOTIDE SEQUENCE</scope>
    <source>
        <strain evidence="7">BB1480</strain>
    </source>
</reference>
<dbReference type="InterPro" id="IPR025246">
    <property type="entry name" value="IS30-like_HTH"/>
</dbReference>
<comment type="function">
    <text evidence="1">Required for the transposition of the insertion element.</text>
</comment>
<dbReference type="PROSITE" id="PS01043">
    <property type="entry name" value="TRANSPOSASE_IS30"/>
    <property type="match status" value="1"/>
</dbReference>
<dbReference type="Pfam" id="PF00665">
    <property type="entry name" value="rve"/>
    <property type="match status" value="1"/>
</dbReference>
<dbReference type="Pfam" id="PF13936">
    <property type="entry name" value="HTH_38"/>
    <property type="match status" value="1"/>
</dbReference>
<proteinExistence type="inferred from homology"/>
<dbReference type="PANTHER" id="PTHR10948:SF23">
    <property type="entry name" value="TRANSPOSASE INSI FOR INSERTION SEQUENCE ELEMENT IS30A-RELATED"/>
    <property type="match status" value="1"/>
</dbReference>
<keyword evidence="4" id="KW-0238">DNA-binding</keyword>
<evidence type="ECO:0000256" key="2">
    <source>
        <dbReference type="ARBA" id="ARBA00006363"/>
    </source>
</evidence>